<evidence type="ECO:0000259" key="4">
    <source>
        <dbReference type="PROSITE" id="PS51071"/>
    </source>
</evidence>
<keyword evidence="3" id="KW-0804">Transcription</keyword>
<proteinExistence type="predicted"/>
<protein>
    <submittedName>
        <fullName evidence="6">RpiR family transcriptional regulator, glv operon transcriptional regulator</fullName>
    </submittedName>
</protein>
<evidence type="ECO:0000313" key="6">
    <source>
        <dbReference type="EMBL" id="MEO1769774.1"/>
    </source>
</evidence>
<dbReference type="Pfam" id="PF01380">
    <property type="entry name" value="SIS"/>
    <property type="match status" value="1"/>
</dbReference>
<dbReference type="Proteomes" id="UP000664357">
    <property type="component" value="Unassembled WGS sequence"/>
</dbReference>
<dbReference type="PROSITE" id="PS51464">
    <property type="entry name" value="SIS"/>
    <property type="match status" value="1"/>
</dbReference>
<dbReference type="PANTHER" id="PTHR30514">
    <property type="entry name" value="GLUCOKINASE"/>
    <property type="match status" value="1"/>
</dbReference>
<dbReference type="InterPro" id="IPR000281">
    <property type="entry name" value="HTH_RpiR"/>
</dbReference>
<dbReference type="InterPro" id="IPR009057">
    <property type="entry name" value="Homeodomain-like_sf"/>
</dbReference>
<dbReference type="PANTHER" id="PTHR30514:SF1">
    <property type="entry name" value="HTH-TYPE TRANSCRIPTIONAL REGULATOR HEXR-RELATED"/>
    <property type="match status" value="1"/>
</dbReference>
<dbReference type="Gene3D" id="3.40.50.10490">
    <property type="entry name" value="Glucose-6-phosphate isomerase like protein, domain 1"/>
    <property type="match status" value="1"/>
</dbReference>
<evidence type="ECO:0000313" key="7">
    <source>
        <dbReference type="Proteomes" id="UP000664357"/>
    </source>
</evidence>
<gene>
    <name evidence="6" type="ORF">JZO67_001725</name>
</gene>
<dbReference type="Gene3D" id="1.10.10.10">
    <property type="entry name" value="Winged helix-like DNA-binding domain superfamily/Winged helix DNA-binding domain"/>
    <property type="match status" value="1"/>
</dbReference>
<keyword evidence="7" id="KW-1185">Reference proteome</keyword>
<dbReference type="PROSITE" id="PS51071">
    <property type="entry name" value="HTH_RPIR"/>
    <property type="match status" value="1"/>
</dbReference>
<sequence>MDLAGIAQQHQRELGELDKEIIGFILDNQAATEHMNIIELADAVHTSKSTILRLTKKLGFTGFSEFKYFLKQNRVSDSYKGPNVDSVATQISDITRTLDYLKSQDMTKLLQKMDDSETIYCYGTGYSQRKVIEEFSKLMICVEKRVIILPNKTEFDISMPMIKKTDLVIFASLSGETDDVKENLDILAMRGITTAAITSFGDNYFSRKADYSLFYYATPIIVGRKSFISESLIGLSCAMDYLFRKYGEFTKHADQKNESTKQHET</sequence>
<dbReference type="InterPro" id="IPR047640">
    <property type="entry name" value="RpiR-like"/>
</dbReference>
<feature type="domain" description="SIS" evidence="5">
    <location>
        <begin position="109"/>
        <end position="248"/>
    </location>
</feature>
<evidence type="ECO:0000256" key="1">
    <source>
        <dbReference type="ARBA" id="ARBA00023015"/>
    </source>
</evidence>
<evidence type="ECO:0000259" key="5">
    <source>
        <dbReference type="PROSITE" id="PS51464"/>
    </source>
</evidence>
<reference evidence="6 7" key="2">
    <citation type="submission" date="2024-02" db="EMBL/GenBank/DDBJ databases">
        <title>The Genome Sequence of Enterococcus sp. DIV0159.</title>
        <authorList>
            <person name="Earl A."/>
            <person name="Manson A."/>
            <person name="Gilmore M."/>
            <person name="Sanders J."/>
            <person name="Shea T."/>
            <person name="Howe W."/>
            <person name="Livny J."/>
            <person name="Cuomo C."/>
            <person name="Neafsey D."/>
            <person name="Birren B."/>
        </authorList>
    </citation>
    <scope>NUCLEOTIDE SEQUENCE [LARGE SCALE GENOMIC DNA]</scope>
    <source>
        <strain evidence="6 7">665A</strain>
    </source>
</reference>
<dbReference type="CDD" id="cd05013">
    <property type="entry name" value="SIS_RpiR"/>
    <property type="match status" value="1"/>
</dbReference>
<dbReference type="Pfam" id="PF01418">
    <property type="entry name" value="HTH_6"/>
    <property type="match status" value="1"/>
</dbReference>
<reference evidence="6 7" key="1">
    <citation type="submission" date="2021-03" db="EMBL/GenBank/DDBJ databases">
        <authorList>
            <person name="Gilmore M.S."/>
            <person name="Schwartzman J."/>
            <person name="Van Tyne D."/>
            <person name="Martin M."/>
            <person name="Earl A.M."/>
            <person name="Manson A.L."/>
            <person name="Straub T."/>
            <person name="Salamzade R."/>
            <person name="Saavedra J."/>
            <person name="Lebreton F."/>
            <person name="Prichula J."/>
            <person name="Schaufler K."/>
            <person name="Gaca A."/>
            <person name="Sgardioli B."/>
            <person name="Wagenaar J."/>
            <person name="Strong T."/>
        </authorList>
    </citation>
    <scope>NUCLEOTIDE SEQUENCE [LARGE SCALE GENOMIC DNA]</scope>
    <source>
        <strain evidence="6 7">665A</strain>
    </source>
</reference>
<dbReference type="InterPro" id="IPR001347">
    <property type="entry name" value="SIS_dom"/>
</dbReference>
<dbReference type="EMBL" id="JAFREL020000001">
    <property type="protein sequence ID" value="MEO1769774.1"/>
    <property type="molecule type" value="Genomic_DNA"/>
</dbReference>
<organism evidence="6 7">
    <name type="scientific">Candidatus Enterococcus ferrettii</name>
    <dbReference type="NCBI Taxonomy" id="2815324"/>
    <lineage>
        <taxon>Bacteria</taxon>
        <taxon>Bacillati</taxon>
        <taxon>Bacillota</taxon>
        <taxon>Bacilli</taxon>
        <taxon>Lactobacillales</taxon>
        <taxon>Enterococcaceae</taxon>
        <taxon>Enterococcus</taxon>
    </lineage>
</organism>
<dbReference type="SUPFAM" id="SSF46689">
    <property type="entry name" value="Homeodomain-like"/>
    <property type="match status" value="1"/>
</dbReference>
<feature type="domain" description="HTH rpiR-type" evidence="4">
    <location>
        <begin position="1"/>
        <end position="77"/>
    </location>
</feature>
<keyword evidence="1" id="KW-0805">Transcription regulation</keyword>
<evidence type="ECO:0000256" key="3">
    <source>
        <dbReference type="ARBA" id="ARBA00023163"/>
    </source>
</evidence>
<comment type="caution">
    <text evidence="6">The sequence shown here is derived from an EMBL/GenBank/DDBJ whole genome shotgun (WGS) entry which is preliminary data.</text>
</comment>
<dbReference type="RefSeq" id="WP_207702159.1">
    <property type="nucleotide sequence ID" value="NZ_JAFREL020000001.1"/>
</dbReference>
<dbReference type="InterPro" id="IPR036388">
    <property type="entry name" value="WH-like_DNA-bd_sf"/>
</dbReference>
<keyword evidence="2" id="KW-0238">DNA-binding</keyword>
<name>A0ABV0EMD8_9ENTE</name>
<evidence type="ECO:0000256" key="2">
    <source>
        <dbReference type="ARBA" id="ARBA00023125"/>
    </source>
</evidence>
<dbReference type="SUPFAM" id="SSF53697">
    <property type="entry name" value="SIS domain"/>
    <property type="match status" value="1"/>
</dbReference>
<dbReference type="InterPro" id="IPR046348">
    <property type="entry name" value="SIS_dom_sf"/>
</dbReference>
<dbReference type="InterPro" id="IPR035472">
    <property type="entry name" value="RpiR-like_SIS"/>
</dbReference>
<accession>A0ABV0EMD8</accession>